<feature type="active site" evidence="6">
    <location>
        <position position="150"/>
    </location>
</feature>
<dbReference type="AlphaFoldDB" id="A0A516SMG4"/>
<dbReference type="PROSITE" id="PS01129">
    <property type="entry name" value="PSI_RLU"/>
    <property type="match status" value="1"/>
</dbReference>
<evidence type="ECO:0000256" key="8">
    <source>
        <dbReference type="RuleBase" id="RU362028"/>
    </source>
</evidence>
<evidence type="ECO:0000256" key="3">
    <source>
        <dbReference type="ARBA" id="ARBA00023235"/>
    </source>
</evidence>
<comment type="similarity">
    <text evidence="1 8">Belongs to the pseudouridine synthase RluA family.</text>
</comment>
<evidence type="ECO:0000259" key="9">
    <source>
        <dbReference type="SMART" id="SM00363"/>
    </source>
</evidence>
<dbReference type="PANTHER" id="PTHR21600">
    <property type="entry name" value="MITOCHONDRIAL RNA PSEUDOURIDINE SYNTHASE"/>
    <property type="match status" value="1"/>
</dbReference>
<evidence type="ECO:0000256" key="2">
    <source>
        <dbReference type="ARBA" id="ARBA00022884"/>
    </source>
</evidence>
<evidence type="ECO:0000256" key="5">
    <source>
        <dbReference type="ARBA" id="ARBA00056072"/>
    </source>
</evidence>
<dbReference type="GO" id="GO:0160140">
    <property type="term" value="F:23S rRNA pseudouridine(1911/1915/1917) synthase activity"/>
    <property type="evidence" value="ECO:0007669"/>
    <property type="project" value="UniProtKB-EC"/>
</dbReference>
<comment type="catalytic activity">
    <reaction evidence="4">
        <text>uridine(1911/1915/1917) in 23S rRNA = pseudouridine(1911/1915/1917) in 23S rRNA</text>
        <dbReference type="Rhea" id="RHEA:42524"/>
        <dbReference type="Rhea" id="RHEA-COMP:10097"/>
        <dbReference type="Rhea" id="RHEA-COMP:10098"/>
        <dbReference type="ChEBI" id="CHEBI:65314"/>
        <dbReference type="ChEBI" id="CHEBI:65315"/>
        <dbReference type="EC" id="5.4.99.23"/>
    </reaction>
</comment>
<dbReference type="FunFam" id="3.30.2350.10:FF:000006">
    <property type="entry name" value="Pseudouridine synthase"/>
    <property type="match status" value="1"/>
</dbReference>
<dbReference type="Pfam" id="PF00849">
    <property type="entry name" value="PseudoU_synth_2"/>
    <property type="match status" value="1"/>
</dbReference>
<name>A0A516SMG4_9NEIS</name>
<evidence type="ECO:0000313" key="10">
    <source>
        <dbReference type="EMBL" id="QDQ29343.1"/>
    </source>
</evidence>
<dbReference type="Proteomes" id="UP000317550">
    <property type="component" value="Chromosome"/>
</dbReference>
<evidence type="ECO:0000313" key="11">
    <source>
        <dbReference type="Proteomes" id="UP000317550"/>
    </source>
</evidence>
<dbReference type="InterPro" id="IPR006224">
    <property type="entry name" value="PsdUridine_synth_RluA-like_CS"/>
</dbReference>
<evidence type="ECO:0000256" key="4">
    <source>
        <dbReference type="ARBA" id="ARBA00036882"/>
    </source>
</evidence>
<dbReference type="SUPFAM" id="SSF55174">
    <property type="entry name" value="Alpha-L RNA-binding motif"/>
    <property type="match status" value="1"/>
</dbReference>
<dbReference type="SMART" id="SM00363">
    <property type="entry name" value="S4"/>
    <property type="match status" value="1"/>
</dbReference>
<dbReference type="CDD" id="cd00165">
    <property type="entry name" value="S4"/>
    <property type="match status" value="1"/>
</dbReference>
<proteinExistence type="inferred from homology"/>
<dbReference type="InterPro" id="IPR020103">
    <property type="entry name" value="PsdUridine_synth_cat_dom_sf"/>
</dbReference>
<keyword evidence="11" id="KW-1185">Reference proteome</keyword>
<evidence type="ECO:0000256" key="7">
    <source>
        <dbReference type="PROSITE-ProRule" id="PRU00182"/>
    </source>
</evidence>
<protein>
    <recommendedName>
        <fullName evidence="8">Pseudouridine synthase</fullName>
        <ecNumber evidence="8">5.4.99.-</ecNumber>
    </recommendedName>
</protein>
<organism evidence="10 11">
    <name type="scientific">Chitinimonas arctica</name>
    <dbReference type="NCBI Taxonomy" id="2594795"/>
    <lineage>
        <taxon>Bacteria</taxon>
        <taxon>Pseudomonadati</taxon>
        <taxon>Pseudomonadota</taxon>
        <taxon>Betaproteobacteria</taxon>
        <taxon>Neisseriales</taxon>
        <taxon>Chitinibacteraceae</taxon>
        <taxon>Chitinimonas</taxon>
    </lineage>
</organism>
<dbReference type="CDD" id="cd02869">
    <property type="entry name" value="PseudoU_synth_RluA_like"/>
    <property type="match status" value="1"/>
</dbReference>
<reference evidence="11" key="1">
    <citation type="submission" date="2019-07" db="EMBL/GenBank/DDBJ databases">
        <title>Chitinimonas sp. nov., isolated from Ny-Alesund, arctica soil.</title>
        <authorList>
            <person name="Xu Q."/>
            <person name="Peng F."/>
        </authorList>
    </citation>
    <scope>NUCLEOTIDE SEQUENCE [LARGE SCALE GENOMIC DNA]</scope>
    <source>
        <strain evidence="11">R3-44</strain>
    </source>
</reference>
<dbReference type="NCBIfam" id="NF008385">
    <property type="entry name" value="PRK11180.1"/>
    <property type="match status" value="1"/>
</dbReference>
<dbReference type="OrthoDB" id="9807829at2"/>
<dbReference type="KEGG" id="cari:FNU76_15310"/>
<evidence type="ECO:0000256" key="6">
    <source>
        <dbReference type="PIRSR" id="PIRSR606225-1"/>
    </source>
</evidence>
<dbReference type="InterPro" id="IPR006225">
    <property type="entry name" value="PsdUridine_synth_RluC/D"/>
</dbReference>
<dbReference type="EMBL" id="CP041730">
    <property type="protein sequence ID" value="QDQ29343.1"/>
    <property type="molecule type" value="Genomic_DNA"/>
</dbReference>
<dbReference type="Pfam" id="PF01479">
    <property type="entry name" value="S4"/>
    <property type="match status" value="1"/>
</dbReference>
<dbReference type="PROSITE" id="PS50889">
    <property type="entry name" value="S4"/>
    <property type="match status" value="1"/>
</dbReference>
<dbReference type="NCBIfam" id="TIGR00005">
    <property type="entry name" value="rluA_subfam"/>
    <property type="match status" value="1"/>
</dbReference>
<feature type="domain" description="RNA-binding S4" evidence="9">
    <location>
        <begin position="29"/>
        <end position="85"/>
    </location>
</feature>
<dbReference type="InterPro" id="IPR036986">
    <property type="entry name" value="S4_RNA-bd_sf"/>
</dbReference>
<evidence type="ECO:0000256" key="1">
    <source>
        <dbReference type="ARBA" id="ARBA00010876"/>
    </source>
</evidence>
<dbReference type="SUPFAM" id="SSF55120">
    <property type="entry name" value="Pseudouridine synthase"/>
    <property type="match status" value="1"/>
</dbReference>
<dbReference type="PANTHER" id="PTHR21600:SF44">
    <property type="entry name" value="RIBOSOMAL LARGE SUBUNIT PSEUDOURIDINE SYNTHASE D"/>
    <property type="match status" value="1"/>
</dbReference>
<dbReference type="RefSeq" id="WP_144280704.1">
    <property type="nucleotide sequence ID" value="NZ_CP041730.1"/>
</dbReference>
<dbReference type="GO" id="GO:0003723">
    <property type="term" value="F:RNA binding"/>
    <property type="evidence" value="ECO:0007669"/>
    <property type="project" value="UniProtKB-KW"/>
</dbReference>
<comment type="catalytic activity">
    <reaction evidence="8">
        <text>a uridine in RNA = a pseudouridine in RNA</text>
        <dbReference type="Rhea" id="RHEA:48348"/>
        <dbReference type="Rhea" id="RHEA-COMP:12068"/>
        <dbReference type="Rhea" id="RHEA-COMP:12069"/>
        <dbReference type="ChEBI" id="CHEBI:65314"/>
        <dbReference type="ChEBI" id="CHEBI:65315"/>
    </reaction>
</comment>
<sequence>MEHSDIEADDYNDSAETLRVTVPKDVGGGRLDAVLAKLLPDYSRSRLARWIDEGSVLLNDKPASPKTKLWGGETILVEVKPDPQQTAFQPEALDFPVIYQDATLVVIDKPAGLVVHPAAGNWSGTLLNGLLYRYPELAGVPRAGIVHRLDKDTSGLMVVARTLKAQTELVRQLQARTVKRHYLAIAQGNLARDGKVDAPIGRDPKNRLKMAVVDNGKPAVTHYTILENFTRHCLVECRLETGRTHQIRVHMAHLGHSLAADPVYGGRPSSHSPAMLAMLAGFGRQALHAARLGLIHPETGEAQQWECPLPADMQALLALLREENT</sequence>
<keyword evidence="3 8" id="KW-0413">Isomerase</keyword>
<keyword evidence="2 7" id="KW-0694">RNA-binding</keyword>
<comment type="function">
    <text evidence="5">Responsible for synthesis of pseudouridine from uracil at positions 1911, 1915 and 1917 in 23S ribosomal RNA.</text>
</comment>
<dbReference type="InterPro" id="IPR006145">
    <property type="entry name" value="PsdUridine_synth_RsuA/RluA"/>
</dbReference>
<dbReference type="GO" id="GO:0000455">
    <property type="term" value="P:enzyme-directed rRNA pseudouridine synthesis"/>
    <property type="evidence" value="ECO:0007669"/>
    <property type="project" value="TreeGrafter"/>
</dbReference>
<dbReference type="Gene3D" id="3.10.290.10">
    <property type="entry name" value="RNA-binding S4 domain"/>
    <property type="match status" value="1"/>
</dbReference>
<gene>
    <name evidence="10" type="primary">rluD</name>
    <name evidence="10" type="ORF">FNU76_15310</name>
</gene>
<dbReference type="Gene3D" id="3.30.2350.10">
    <property type="entry name" value="Pseudouridine synthase"/>
    <property type="match status" value="1"/>
</dbReference>
<accession>A0A516SMG4</accession>
<dbReference type="InterPro" id="IPR050188">
    <property type="entry name" value="RluA_PseudoU_synthase"/>
</dbReference>
<dbReference type="EC" id="5.4.99.-" evidence="8"/>
<dbReference type="InterPro" id="IPR002942">
    <property type="entry name" value="S4_RNA-bd"/>
</dbReference>